<dbReference type="OrthoDB" id="3270987at2759"/>
<name>A0A8S0VUN2_CYCAE</name>
<evidence type="ECO:0000313" key="3">
    <source>
        <dbReference type="Proteomes" id="UP000467700"/>
    </source>
</evidence>
<dbReference type="SUPFAM" id="SSF52047">
    <property type="entry name" value="RNI-like"/>
    <property type="match status" value="1"/>
</dbReference>
<feature type="coiled-coil region" evidence="1">
    <location>
        <begin position="8"/>
        <end position="35"/>
    </location>
</feature>
<evidence type="ECO:0000256" key="1">
    <source>
        <dbReference type="SAM" id="Coils"/>
    </source>
</evidence>
<dbReference type="AlphaFoldDB" id="A0A8S0VUN2"/>
<evidence type="ECO:0000313" key="2">
    <source>
        <dbReference type="EMBL" id="CAA7270569.1"/>
    </source>
</evidence>
<dbReference type="Gene3D" id="3.80.10.10">
    <property type="entry name" value="Ribonuclease Inhibitor"/>
    <property type="match status" value="1"/>
</dbReference>
<gene>
    <name evidence="2" type="ORF">AAE3_LOCUS12716</name>
</gene>
<sequence>MCDSCATIAELDVEIEATKEKLARLFRKRFNLKTERNIKHDSFTCLPTEVISRIFAICLPEEPYPLVRWGYPNPLFEELPIALLLRSVSTQWRQISESTPQLWTYIKIRIDDSNSVESAKRFRQWLSRSGNLPVSIRIYMKASIDLDSEPLPDSLTRPLINVVNKVSHRWGMLEVHMPEVLITRLCGNGSSTTTLHSLGLTPSEWTLGGRVSTRFSMKNVLPTPSSIGLRSLHLDSMDVDWTNLLYIEGFGFRLDECLLVVQRCPRLLRCSFEGVDRRATIRRHDRVHIVHNFIRWLWLEDWGNIADFFDNVSFPSLVYLEFMASNLSSRPLEVVTSFIRRSGCSLGTLRISDGDLQEAPIIPLLEATPQLRTLDLFNIKLSDTLFCHLGETVSGVYNGEDTAFLPDLNSIYLHGALTFSWPSVAAIYTPCDTDDSSSVHQRECSLKIVSSEYRTPIRFIDDENSAVFRELIQEDGVGLSIVDSSHRNIIKDLE</sequence>
<keyword evidence="3" id="KW-1185">Reference proteome</keyword>
<reference evidence="2 3" key="1">
    <citation type="submission" date="2020-01" db="EMBL/GenBank/DDBJ databases">
        <authorList>
            <person name="Gupta K D."/>
        </authorList>
    </citation>
    <scope>NUCLEOTIDE SEQUENCE [LARGE SCALE GENOMIC DNA]</scope>
</reference>
<dbReference type="EMBL" id="CACVBS010000090">
    <property type="protein sequence ID" value="CAA7270569.1"/>
    <property type="molecule type" value="Genomic_DNA"/>
</dbReference>
<dbReference type="Proteomes" id="UP000467700">
    <property type="component" value="Unassembled WGS sequence"/>
</dbReference>
<protein>
    <recommendedName>
        <fullName evidence="4">F-box domain-containing protein</fullName>
    </recommendedName>
</protein>
<accession>A0A8S0VUN2</accession>
<comment type="caution">
    <text evidence="2">The sequence shown here is derived from an EMBL/GenBank/DDBJ whole genome shotgun (WGS) entry which is preliminary data.</text>
</comment>
<proteinExistence type="predicted"/>
<dbReference type="InterPro" id="IPR032675">
    <property type="entry name" value="LRR_dom_sf"/>
</dbReference>
<organism evidence="2 3">
    <name type="scientific">Cyclocybe aegerita</name>
    <name type="common">Black poplar mushroom</name>
    <name type="synonym">Agrocybe aegerita</name>
    <dbReference type="NCBI Taxonomy" id="1973307"/>
    <lineage>
        <taxon>Eukaryota</taxon>
        <taxon>Fungi</taxon>
        <taxon>Dikarya</taxon>
        <taxon>Basidiomycota</taxon>
        <taxon>Agaricomycotina</taxon>
        <taxon>Agaricomycetes</taxon>
        <taxon>Agaricomycetidae</taxon>
        <taxon>Agaricales</taxon>
        <taxon>Agaricineae</taxon>
        <taxon>Bolbitiaceae</taxon>
        <taxon>Cyclocybe</taxon>
    </lineage>
</organism>
<evidence type="ECO:0008006" key="4">
    <source>
        <dbReference type="Google" id="ProtNLM"/>
    </source>
</evidence>
<keyword evidence="1" id="KW-0175">Coiled coil</keyword>